<accession>A0A1F4S5B2</accession>
<organism evidence="2 3">
    <name type="scientific">candidate division WOR-1 bacterium RIFOXYB2_FULL_36_35</name>
    <dbReference type="NCBI Taxonomy" id="1802578"/>
    <lineage>
        <taxon>Bacteria</taxon>
        <taxon>Bacillati</taxon>
        <taxon>Saganbacteria</taxon>
    </lineage>
</organism>
<dbReference type="InterPro" id="IPR029044">
    <property type="entry name" value="Nucleotide-diphossugar_trans"/>
</dbReference>
<feature type="domain" description="Glycosyltransferase 2-like" evidence="1">
    <location>
        <begin position="7"/>
        <end position="133"/>
    </location>
</feature>
<evidence type="ECO:0000313" key="2">
    <source>
        <dbReference type="EMBL" id="OGC15625.1"/>
    </source>
</evidence>
<dbReference type="CDD" id="cd00761">
    <property type="entry name" value="Glyco_tranf_GTA_type"/>
    <property type="match status" value="1"/>
</dbReference>
<evidence type="ECO:0000259" key="1">
    <source>
        <dbReference type="Pfam" id="PF00535"/>
    </source>
</evidence>
<dbReference type="AlphaFoldDB" id="A0A1F4S5B2"/>
<dbReference type="Gene3D" id="3.90.550.10">
    <property type="entry name" value="Spore Coat Polysaccharide Biosynthesis Protein SpsA, Chain A"/>
    <property type="match status" value="1"/>
</dbReference>
<comment type="caution">
    <text evidence="2">The sequence shown here is derived from an EMBL/GenBank/DDBJ whole genome shotgun (WGS) entry which is preliminary data.</text>
</comment>
<dbReference type="Pfam" id="PF00535">
    <property type="entry name" value="Glycos_transf_2"/>
    <property type="match status" value="1"/>
</dbReference>
<protein>
    <recommendedName>
        <fullName evidence="1">Glycosyltransferase 2-like domain-containing protein</fullName>
    </recommendedName>
</protein>
<sequence length="313" mass="36776">MTEELLSISIPTRNRSIYLKELLESIKINLKELIKAEGCQKVGVYVYDNDSDDSTKEIVDSAGFEICYEKHEKDIGGDPNIFHAYTKPKGKYIWVIGDDELIPPNMLTYLLDLIKKYEPGLIVNKSIEYNTLVKIPHYFKNYKEFCLFAEKNNPHLLIAHSLISANIIRKDCFNKEIALKMIKQNYGHFYGMIDGLYQTDASITFAQAPTLIVRDTRATQDAPEPEYVARLEMNQINYLNWLKNRYDLLSLQPERVNPDYSQRINWFNFKRKPFSFLAGYVYRFLFNLFPFMQPVLKSIINYYRLMRYGEPKC</sequence>
<gene>
    <name evidence="2" type="ORF">A2290_06080</name>
</gene>
<evidence type="ECO:0000313" key="3">
    <source>
        <dbReference type="Proteomes" id="UP000177905"/>
    </source>
</evidence>
<proteinExistence type="predicted"/>
<dbReference type="Proteomes" id="UP000177905">
    <property type="component" value="Unassembled WGS sequence"/>
</dbReference>
<dbReference type="EMBL" id="MEUA01000018">
    <property type="protein sequence ID" value="OGC15625.1"/>
    <property type="molecule type" value="Genomic_DNA"/>
</dbReference>
<dbReference type="InterPro" id="IPR001173">
    <property type="entry name" value="Glyco_trans_2-like"/>
</dbReference>
<dbReference type="SUPFAM" id="SSF53448">
    <property type="entry name" value="Nucleotide-diphospho-sugar transferases"/>
    <property type="match status" value="1"/>
</dbReference>
<name>A0A1F4S5B2_UNCSA</name>
<reference evidence="2 3" key="1">
    <citation type="journal article" date="2016" name="Nat. Commun.">
        <title>Thousands of microbial genomes shed light on interconnected biogeochemical processes in an aquifer system.</title>
        <authorList>
            <person name="Anantharaman K."/>
            <person name="Brown C.T."/>
            <person name="Hug L.A."/>
            <person name="Sharon I."/>
            <person name="Castelle C.J."/>
            <person name="Probst A.J."/>
            <person name="Thomas B.C."/>
            <person name="Singh A."/>
            <person name="Wilkins M.J."/>
            <person name="Karaoz U."/>
            <person name="Brodie E.L."/>
            <person name="Williams K.H."/>
            <person name="Hubbard S.S."/>
            <person name="Banfield J.F."/>
        </authorList>
    </citation>
    <scope>NUCLEOTIDE SEQUENCE [LARGE SCALE GENOMIC DNA]</scope>
</reference>